<keyword evidence="1" id="KW-0677">Repeat</keyword>
<dbReference type="AlphaFoldDB" id="A0A653SAD4"/>
<evidence type="ECO:0000313" key="5">
    <source>
        <dbReference type="Proteomes" id="UP000430202"/>
    </source>
</evidence>
<evidence type="ECO:0000256" key="1">
    <source>
        <dbReference type="ARBA" id="ARBA00022737"/>
    </source>
</evidence>
<dbReference type="Proteomes" id="UP000430202">
    <property type="component" value="Unassembled WGS sequence"/>
</dbReference>
<feature type="chain" id="PRO_5024939696" evidence="2">
    <location>
        <begin position="20"/>
        <end position="1051"/>
    </location>
</feature>
<evidence type="ECO:0000256" key="2">
    <source>
        <dbReference type="SAM" id="SignalP"/>
    </source>
</evidence>
<dbReference type="InterPro" id="IPR050310">
    <property type="entry name" value="VPS10-sortilin"/>
</dbReference>
<evidence type="ECO:0000259" key="3">
    <source>
        <dbReference type="Pfam" id="PF15902"/>
    </source>
</evidence>
<dbReference type="PANTHER" id="PTHR12106">
    <property type="entry name" value="SORTILIN RELATED"/>
    <property type="match status" value="1"/>
</dbReference>
<reference evidence="4 5" key="1">
    <citation type="submission" date="2019-10" db="EMBL/GenBank/DDBJ databases">
        <authorList>
            <person name="Karimi E."/>
        </authorList>
    </citation>
    <scope>NUCLEOTIDE SEQUENCE [LARGE SCALE GENOMIC DNA]</scope>
    <source>
        <strain evidence="4">Maribacter sp. 151</strain>
    </source>
</reference>
<feature type="domain" description="Sortilin N-terminal" evidence="3">
    <location>
        <begin position="133"/>
        <end position="256"/>
    </location>
</feature>
<evidence type="ECO:0000313" key="4">
    <source>
        <dbReference type="EMBL" id="VXB61853.1"/>
    </source>
</evidence>
<keyword evidence="2" id="KW-0732">Signal</keyword>
<dbReference type="SUPFAM" id="SSF110296">
    <property type="entry name" value="Oligoxyloglucan reducing end-specific cellobiohydrolase"/>
    <property type="match status" value="1"/>
</dbReference>
<keyword evidence="5" id="KW-1185">Reference proteome</keyword>
<dbReference type="EMBL" id="CABWLR010000003">
    <property type="protein sequence ID" value="VXB61853.1"/>
    <property type="molecule type" value="Genomic_DNA"/>
</dbReference>
<keyword evidence="4" id="KW-0378">Hydrolase</keyword>
<sequence>MKTIRLLLVLIIMAPVAMQSQRRKNKITEPAITIKDSLFTGLKWRNIGPFRGGRSVASTGVVGQPMVYYMGTVGGGIWKTTDDGITWKNISDGFLKTATVGAISVSESNPNIVIAGMGEHAARGVMTSMGDGVYKSTDAGKTWKHMGLDKTRHISDIIIDPTNPNIVFVSAQGAQYGASSERGIYKSVDGGETWKNVLFVDTNTGASGLTMDMTNPTILYAAMWQHRRFPWTMESGGKNSGIYKSTDSGETWQQLTVGLPKEMGKIGISVSRANPERVFAVIEAEGEKGGVYRSDDAGKKWTLINKDRINIARSWYYMEIFADTQNEDIVYVLNAPVTKSIDGGKTFTPLPTPHGDNHDLWIDPLNNQRMVNSNDGGSNVSNNGGKSWSTQENQNTAQFYRVITDNLVPYNVYGGQQDNSTVAIASRTNDCGIDWKDWYAVAGGESAFLAFDPDNPKLIYGGTYQGNIDKWDADTKESKPIKEYPELGLSISPENAKYRYNWNAPIITSPHDRKTIYHGGNVVFKSTDEGQSWSVISPDLTRNEKDKHGLGGRPFTNEAAGGEIYNTLTYLTESPHEEGVIWSGSDDGLVHITKDGGENWTNVTPPGAKDGIINSIEVSPHDPATAYIVLMRYKSMDFDNYIYKTTDYGATWTKITNGITGDNTFTRVVREDKKVKGLLYAGTETGLFISLDDGMHWQPLQLNLPLTPINDLIIQDNDLVAATAGRAFWILDDLAALQNATIPKQALNIFTPKDTYLFIGGYSEKPVSGLGSNPKSGVTFDYYLSEAQDSTELKLEVLKDGEVIRTITNQKDKKFSSWPGGPSKPALLASKKGYNRFTWDFKRDPLPAVDKVFVLGGLDGFTVGPGDYKLRLTLGNQTAETMVTILPLPKVKANMADYEEQQNMLKTIESTAVEIHNTVNDMQSAKSQLKQYSQLLEDNLKAEALMKKGDSLIKRITAWEENLIQPNQKTFQDVINFENKLNAQLLNLRGYIDVAEPKVTAGAKERLRDLLATWNTFKTEHNTIINTEMKAYNTMFQSLNIPAIILPQKQN</sequence>
<accession>A0A653SAD4</accession>
<organism evidence="4 5">
    <name type="scientific">Maribacter litoralis</name>
    <dbReference type="NCBI Taxonomy" id="2059726"/>
    <lineage>
        <taxon>Bacteria</taxon>
        <taxon>Pseudomonadati</taxon>
        <taxon>Bacteroidota</taxon>
        <taxon>Flavobacteriia</taxon>
        <taxon>Flavobacteriales</taxon>
        <taxon>Flavobacteriaceae</taxon>
        <taxon>Maribacter</taxon>
    </lineage>
</organism>
<dbReference type="Gene3D" id="2.130.10.10">
    <property type="entry name" value="YVTN repeat-like/Quinoprotein amine dehydrogenase"/>
    <property type="match status" value="4"/>
</dbReference>
<dbReference type="InterPro" id="IPR015943">
    <property type="entry name" value="WD40/YVTN_repeat-like_dom_sf"/>
</dbReference>
<dbReference type="Pfam" id="PF15902">
    <property type="entry name" value="Sortilin-Vps10"/>
    <property type="match status" value="1"/>
</dbReference>
<dbReference type="InterPro" id="IPR031778">
    <property type="entry name" value="Sortilin_N"/>
</dbReference>
<dbReference type="PANTHER" id="PTHR12106:SF27">
    <property type="entry name" value="SORTILIN-RELATED RECEPTOR"/>
    <property type="match status" value="1"/>
</dbReference>
<dbReference type="CDD" id="cd15482">
    <property type="entry name" value="Sialidase_non-viral"/>
    <property type="match status" value="2"/>
</dbReference>
<protein>
    <submittedName>
        <fullName evidence="4">Glycosyl hydrolase</fullName>
    </submittedName>
</protein>
<dbReference type="GO" id="GO:0016787">
    <property type="term" value="F:hydrolase activity"/>
    <property type="evidence" value="ECO:0007669"/>
    <property type="project" value="UniProtKB-KW"/>
</dbReference>
<dbReference type="SUPFAM" id="SSF50939">
    <property type="entry name" value="Sialidases"/>
    <property type="match status" value="2"/>
</dbReference>
<proteinExistence type="predicted"/>
<feature type="signal peptide" evidence="2">
    <location>
        <begin position="1"/>
        <end position="19"/>
    </location>
</feature>
<name>A0A653SAD4_9FLAO</name>
<gene>
    <name evidence="4" type="ORF">MARI151_30169</name>
</gene>
<dbReference type="RefSeq" id="WP_159302822.1">
    <property type="nucleotide sequence ID" value="NZ_LR733271.1"/>
</dbReference>
<dbReference type="InterPro" id="IPR036278">
    <property type="entry name" value="Sialidase_sf"/>
</dbReference>